<accession>A0AA96LHX0</accession>
<organism evidence="1 2">
    <name type="scientific">Paenibacillus roseopurpureus</name>
    <dbReference type="NCBI Taxonomy" id="2918901"/>
    <lineage>
        <taxon>Bacteria</taxon>
        <taxon>Bacillati</taxon>
        <taxon>Bacillota</taxon>
        <taxon>Bacilli</taxon>
        <taxon>Bacillales</taxon>
        <taxon>Paenibacillaceae</taxon>
        <taxon>Paenibacillus</taxon>
    </lineage>
</organism>
<dbReference type="KEGG" id="proo:MJB10_13115"/>
<dbReference type="Proteomes" id="UP001304650">
    <property type="component" value="Chromosome"/>
</dbReference>
<gene>
    <name evidence="1" type="ORF">MJB10_13115</name>
</gene>
<evidence type="ECO:0000313" key="1">
    <source>
        <dbReference type="EMBL" id="WNR42077.1"/>
    </source>
</evidence>
<proteinExistence type="predicted"/>
<protein>
    <submittedName>
        <fullName evidence="1">Uncharacterized protein</fullName>
    </submittedName>
</protein>
<name>A0AA96LHX0_9BACL</name>
<dbReference type="AlphaFoldDB" id="A0AA96LHX0"/>
<sequence>MPNEMDRDLEAILQEIEQLKGVEADADYDQIRSYADQLNGELLIDEE</sequence>
<evidence type="ECO:0000313" key="2">
    <source>
        <dbReference type="Proteomes" id="UP001304650"/>
    </source>
</evidence>
<dbReference type="EMBL" id="CP130319">
    <property type="protein sequence ID" value="WNR42077.1"/>
    <property type="molecule type" value="Genomic_DNA"/>
</dbReference>
<dbReference type="RefSeq" id="WP_314795289.1">
    <property type="nucleotide sequence ID" value="NZ_CP130319.1"/>
</dbReference>
<reference evidence="1" key="1">
    <citation type="submission" date="2022-02" db="EMBL/GenBank/DDBJ databases">
        <title>Paenibacillus sp. MBLB1832 Whole Genome Shotgun Sequencing.</title>
        <authorList>
            <person name="Hwang C.Y."/>
            <person name="Cho E.-S."/>
            <person name="Seo M.-J."/>
        </authorList>
    </citation>
    <scope>NUCLEOTIDE SEQUENCE</scope>
    <source>
        <strain evidence="1">MBLB1832</strain>
    </source>
</reference>
<keyword evidence="2" id="KW-1185">Reference proteome</keyword>